<dbReference type="VEuPathDB" id="FungiDB:FOIG_02346"/>
<dbReference type="PANTHER" id="PTHR33835:SF1">
    <property type="entry name" value="METALLO-BETA-LACTAMASE DOMAIN-CONTAINING PROTEIN"/>
    <property type="match status" value="1"/>
</dbReference>
<comment type="caution">
    <text evidence="1">The sequence shown here is derived from an EMBL/GenBank/DDBJ whole genome shotgun (WGS) entry which is preliminary data.</text>
</comment>
<dbReference type="EMBL" id="MRCX01000063">
    <property type="protein sequence ID" value="RKK75267.1"/>
    <property type="molecule type" value="Genomic_DNA"/>
</dbReference>
<proteinExistence type="predicted"/>
<dbReference type="SUPFAM" id="SSF56281">
    <property type="entry name" value="Metallo-hydrolase/oxidoreductase"/>
    <property type="match status" value="1"/>
</dbReference>
<dbReference type="VEuPathDB" id="FungiDB:FOMG_12741"/>
<dbReference type="PANTHER" id="PTHR33835">
    <property type="entry name" value="YALI0C07656P"/>
    <property type="match status" value="1"/>
</dbReference>
<protein>
    <recommendedName>
        <fullName evidence="3">DUF4336 domain-containing protein</fullName>
    </recommendedName>
</protein>
<accession>A0A420N4M5</accession>
<reference evidence="1 2" key="1">
    <citation type="journal article" date="2018" name="Sci. Rep.">
        <title>Characterisation of pathogen-specific regions and novel effector candidates in Fusarium oxysporum f. sp. cepae.</title>
        <authorList>
            <person name="Armitage A.D."/>
            <person name="Taylor A."/>
            <person name="Sobczyk M.K."/>
            <person name="Baxter L."/>
            <person name="Greenfield B.P."/>
            <person name="Bates H.J."/>
            <person name="Wilson F."/>
            <person name="Jackson A.C."/>
            <person name="Ott S."/>
            <person name="Harrison R.J."/>
            <person name="Clarkson J.P."/>
        </authorList>
    </citation>
    <scope>NUCLEOTIDE SEQUENCE [LARGE SCALE GENOMIC DNA]</scope>
    <source>
        <strain evidence="1 2">Fo_A13</strain>
    </source>
</reference>
<dbReference type="Proteomes" id="UP000285084">
    <property type="component" value="Unassembled WGS sequence"/>
</dbReference>
<organism evidence="1 2">
    <name type="scientific">Fusarium oxysporum</name>
    <name type="common">Fusarium vascular wilt</name>
    <dbReference type="NCBI Taxonomy" id="5507"/>
    <lineage>
        <taxon>Eukaryota</taxon>
        <taxon>Fungi</taxon>
        <taxon>Dikarya</taxon>
        <taxon>Ascomycota</taxon>
        <taxon>Pezizomycotina</taxon>
        <taxon>Sordariomycetes</taxon>
        <taxon>Hypocreomycetidae</taxon>
        <taxon>Hypocreales</taxon>
        <taxon>Nectriaceae</taxon>
        <taxon>Fusarium</taxon>
        <taxon>Fusarium oxysporum species complex</taxon>
    </lineage>
</organism>
<evidence type="ECO:0000313" key="1">
    <source>
        <dbReference type="EMBL" id="RKK75267.1"/>
    </source>
</evidence>
<dbReference type="VEuPathDB" id="FungiDB:FOC1_g10006938"/>
<evidence type="ECO:0000313" key="2">
    <source>
        <dbReference type="Proteomes" id="UP000285084"/>
    </source>
</evidence>
<dbReference type="AlphaFoldDB" id="A0A420N4M5"/>
<dbReference type="VEuPathDB" id="FungiDB:HZS61_015429"/>
<dbReference type="InterPro" id="IPR036866">
    <property type="entry name" value="RibonucZ/Hydroxyglut_hydro"/>
</dbReference>
<sequence length="285" mass="31822">MDFSLSPRDPSAVTAIREIVPNVITTLSAPFSRFGLIRIGSRGTIGEEYFSSLPLDFFLRSSTVRLKSGAVAVFSPTPLTPEAKEIVTKLGEHHIFLGPWHQEFPQAKLIGPEGLPEKREKQNNDQVPFSVVFTDAGKDCIAVDAEFDIEFDYVYISSHPNKELIFHHKPSRTLIEADLFFNLPANEQYSKAGVSPTSGLLTRLFGLVSNLQGDCIWQKRLIYQTISAAGRPEFNRAIANISKWDFDRIIPCHGDVIESGGKETFCKLFGWHLTIAKETLPVSVR</sequence>
<name>A0A420N4M5_FUSOX</name>
<dbReference type="InterPro" id="IPR025638">
    <property type="entry name" value="DUF4336"/>
</dbReference>
<dbReference type="VEuPathDB" id="FungiDB:FOXG_03326"/>
<gene>
    <name evidence="1" type="ORF">BFJ69_g7857</name>
</gene>
<evidence type="ECO:0008006" key="3">
    <source>
        <dbReference type="Google" id="ProtNLM"/>
    </source>
</evidence>
<dbReference type="VEuPathDB" id="FungiDB:FOZG_08726"/>